<feature type="coiled-coil region" evidence="1">
    <location>
        <begin position="292"/>
        <end position="319"/>
    </location>
</feature>
<dbReference type="Proteomes" id="UP000030666">
    <property type="component" value="Unassembled WGS sequence"/>
</dbReference>
<evidence type="ECO:0000256" key="1">
    <source>
        <dbReference type="SAM" id="Coils"/>
    </source>
</evidence>
<sequence>MSDIKSSSRYSSKKSLPYEKALSSTISQINKNRDDIIKNKVYCPIELKNVYTLLEDSDKILRKKDSDINNLFKYNDKICEFINICEHYKIHMNSQQKPELKKTYNSIEHNIQYLSKHIETAKKDNILLKKKLKRSTDPLFLLTLEQKNKQLCIDIENRKKEIKFLKESIRKNEKLLDSNKKKPNPVSLEKEYRNLLNQQSNLCSRLIQLQNGKIKDVKEDIHDDDVMVEEEIDERDEHENKINELEIHKEIIKEDGLLDDCIKDDIINNDEIKMNDNIKDEFLENDKKEDMILRDERENETHTNNIQQYNNSYNRTNEEQTFKDEDIFENMNNNDNIKQINEPDKDMIKQENIILPFAEKNIMTNDKIEKGIQNKEEEINEDMEKENLNY</sequence>
<organism evidence="2">
    <name type="scientific">Plasmodium falciparum Santa Lucia</name>
    <dbReference type="NCBI Taxonomy" id="478859"/>
    <lineage>
        <taxon>Eukaryota</taxon>
        <taxon>Sar</taxon>
        <taxon>Alveolata</taxon>
        <taxon>Apicomplexa</taxon>
        <taxon>Aconoidasida</taxon>
        <taxon>Haemosporida</taxon>
        <taxon>Plasmodiidae</taxon>
        <taxon>Plasmodium</taxon>
        <taxon>Plasmodium (Laverania)</taxon>
    </lineage>
</organism>
<evidence type="ECO:0000313" key="2">
    <source>
        <dbReference type="EMBL" id="EUT91414.1"/>
    </source>
</evidence>
<dbReference type="OrthoDB" id="387564at2759"/>
<name>W7FPD0_PLAFA</name>
<dbReference type="EMBL" id="KE123477">
    <property type="protein sequence ID" value="EUT91414.1"/>
    <property type="molecule type" value="Genomic_DNA"/>
</dbReference>
<accession>W7FPD0</accession>
<proteinExistence type="predicted"/>
<reference evidence="2" key="1">
    <citation type="submission" date="2013-02" db="EMBL/GenBank/DDBJ databases">
        <title>The Genome Sequence of Plasmodium falciparum Santa Lucia.</title>
        <authorList>
            <consortium name="The Broad Institute Genome Sequencing Platform"/>
            <consortium name="The Broad Institute Genome Sequencing Center for Infectious Disease"/>
            <person name="Neafsey D."/>
            <person name="Cheeseman I."/>
            <person name="Volkman S."/>
            <person name="Adams J."/>
            <person name="Walker B."/>
            <person name="Young S.K."/>
            <person name="Zeng Q."/>
            <person name="Gargeya S."/>
            <person name="Fitzgerald M."/>
            <person name="Haas B."/>
            <person name="Abouelleil A."/>
            <person name="Alvarado L."/>
            <person name="Arachchi H.M."/>
            <person name="Berlin A.M."/>
            <person name="Chapman S.B."/>
            <person name="Dewar J."/>
            <person name="Goldberg J."/>
            <person name="Griggs A."/>
            <person name="Gujja S."/>
            <person name="Hansen M."/>
            <person name="Howarth C."/>
            <person name="Imamovic A."/>
            <person name="Larimer J."/>
            <person name="McCowan C."/>
            <person name="Murphy C."/>
            <person name="Neiman D."/>
            <person name="Pearson M."/>
            <person name="Priest M."/>
            <person name="Roberts A."/>
            <person name="Saif S."/>
            <person name="Shea T."/>
            <person name="Sisk P."/>
            <person name="Sykes S."/>
            <person name="Wortman J."/>
            <person name="Nusbaum C."/>
            <person name="Birren B."/>
        </authorList>
    </citation>
    <scope>NUCLEOTIDE SEQUENCE [LARGE SCALE GENOMIC DNA]</scope>
    <source>
        <strain evidence="2">Santa Lucia</strain>
    </source>
</reference>
<keyword evidence="1" id="KW-0175">Coiled coil</keyword>
<feature type="coiled-coil region" evidence="1">
    <location>
        <begin position="228"/>
        <end position="255"/>
    </location>
</feature>
<gene>
    <name evidence="2" type="ORF">PFAG_00748</name>
</gene>
<dbReference type="AlphaFoldDB" id="W7FPD0"/>
<protein>
    <submittedName>
        <fullName evidence="2">Uncharacterized protein</fullName>
    </submittedName>
</protein>